<dbReference type="Gene3D" id="1.10.472.170">
    <property type="match status" value="1"/>
</dbReference>
<proteinExistence type="predicted"/>
<dbReference type="GO" id="GO:0008270">
    <property type="term" value="F:zinc ion binding"/>
    <property type="evidence" value="ECO:0007669"/>
    <property type="project" value="UniProtKB-KW"/>
</dbReference>
<dbReference type="SUPFAM" id="SSF57783">
    <property type="entry name" value="Zinc beta-ribbon"/>
    <property type="match status" value="1"/>
</dbReference>
<dbReference type="EMBL" id="BLLF01000016">
    <property type="protein sequence ID" value="GFH05965.1"/>
    <property type="molecule type" value="Genomic_DNA"/>
</dbReference>
<feature type="domain" description="TFIIB-type" evidence="2">
    <location>
        <begin position="2"/>
        <end position="33"/>
    </location>
</feature>
<dbReference type="CDD" id="cd00043">
    <property type="entry name" value="CYCLIN_SF"/>
    <property type="match status" value="1"/>
</dbReference>
<name>A0A699Y9G0_HAELA</name>
<sequence length="181" mass="18091">MEGQKCPRCGDADLEVDDQDGFLLCRACGFVAEDLGQLGGGPEPGTGGVYVGAEDDGSRAAGALSAAMSSRYHPDAGAAGGSSTLGRHVGSRGKGAMEAAEKLKGLGSTLGLPQRVIADAVAMLAEVRDGRLVHVGGPMNTGDAQLAGLLFLAARSASLPLTLSRAASAAQADRHAAGTQF</sequence>
<dbReference type="AlphaFoldDB" id="A0A699Y9G0"/>
<keyword evidence="4" id="KW-1185">Reference proteome</keyword>
<organism evidence="3 4">
    <name type="scientific">Haematococcus lacustris</name>
    <name type="common">Green alga</name>
    <name type="synonym">Haematococcus pluvialis</name>
    <dbReference type="NCBI Taxonomy" id="44745"/>
    <lineage>
        <taxon>Eukaryota</taxon>
        <taxon>Viridiplantae</taxon>
        <taxon>Chlorophyta</taxon>
        <taxon>core chlorophytes</taxon>
        <taxon>Chlorophyceae</taxon>
        <taxon>CS clade</taxon>
        <taxon>Chlamydomonadales</taxon>
        <taxon>Haematococcaceae</taxon>
        <taxon>Haematococcus</taxon>
    </lineage>
</organism>
<dbReference type="PROSITE" id="PS51134">
    <property type="entry name" value="ZF_TFIIB"/>
    <property type="match status" value="1"/>
</dbReference>
<dbReference type="InterPro" id="IPR013137">
    <property type="entry name" value="Znf_TFIIB"/>
</dbReference>
<keyword evidence="1" id="KW-0863">Zinc-finger</keyword>
<protein>
    <submittedName>
        <fullName evidence="3">TFIIB-type domain-containing protein</fullName>
    </submittedName>
</protein>
<comment type="caution">
    <text evidence="3">The sequence shown here is derived from an EMBL/GenBank/DDBJ whole genome shotgun (WGS) entry which is preliminary data.</text>
</comment>
<feature type="non-terminal residue" evidence="3">
    <location>
        <position position="181"/>
    </location>
</feature>
<feature type="non-terminal residue" evidence="3">
    <location>
        <position position="1"/>
    </location>
</feature>
<evidence type="ECO:0000313" key="3">
    <source>
        <dbReference type="EMBL" id="GFH05965.1"/>
    </source>
</evidence>
<accession>A0A699Y9G0</accession>
<keyword evidence="1" id="KW-0862">Zinc</keyword>
<reference evidence="3 4" key="1">
    <citation type="submission" date="2020-02" db="EMBL/GenBank/DDBJ databases">
        <title>Draft genome sequence of Haematococcus lacustris strain NIES-144.</title>
        <authorList>
            <person name="Morimoto D."/>
            <person name="Nakagawa S."/>
            <person name="Yoshida T."/>
            <person name="Sawayama S."/>
        </authorList>
    </citation>
    <scope>NUCLEOTIDE SEQUENCE [LARGE SCALE GENOMIC DNA]</scope>
    <source>
        <strain evidence="3 4">NIES-144</strain>
    </source>
</reference>
<dbReference type="Pfam" id="PF08271">
    <property type="entry name" value="Zn_Ribbon_TF"/>
    <property type="match status" value="1"/>
</dbReference>
<evidence type="ECO:0000256" key="1">
    <source>
        <dbReference type="PROSITE-ProRule" id="PRU00469"/>
    </source>
</evidence>
<dbReference type="Proteomes" id="UP000485058">
    <property type="component" value="Unassembled WGS sequence"/>
</dbReference>
<evidence type="ECO:0000259" key="2">
    <source>
        <dbReference type="PROSITE" id="PS51134"/>
    </source>
</evidence>
<gene>
    <name evidence="3" type="ORF">HaLaN_00518</name>
</gene>
<evidence type="ECO:0000313" key="4">
    <source>
        <dbReference type="Proteomes" id="UP000485058"/>
    </source>
</evidence>
<keyword evidence="1" id="KW-0479">Metal-binding</keyword>